<dbReference type="Proteomes" id="UP000321389">
    <property type="component" value="Chromosome"/>
</dbReference>
<proteinExistence type="predicted"/>
<sequence length="158" mass="16985">MSTQMALRRAAARAAYEDGSATLEAIADITGWSLRLLAARAAREGWRAPVDRAAAHSLERLQAELSRWIGLVEALGRAAEAGTIDKAQIDAVASAIRAIEKASDLVRASMTEKQQDNDVEKAVILEHVNARIVELAKEFAAAIAAERARPEAGLEDSR</sequence>
<evidence type="ECO:0000313" key="2">
    <source>
        <dbReference type="Proteomes" id="UP000321389"/>
    </source>
</evidence>
<gene>
    <name evidence="1" type="ORF">FQ775_12385</name>
</gene>
<dbReference type="RefSeq" id="WP_146299755.1">
    <property type="nucleotide sequence ID" value="NZ_CP042301.2"/>
</dbReference>
<keyword evidence="2" id="KW-1185">Reference proteome</keyword>
<dbReference type="KEGG" id="niy:FQ775_12385"/>
<evidence type="ECO:0000313" key="1">
    <source>
        <dbReference type="EMBL" id="QDZ01110.1"/>
    </source>
</evidence>
<dbReference type="AlphaFoldDB" id="A0A5B8L0D3"/>
<reference evidence="1" key="1">
    <citation type="submission" date="2020-04" db="EMBL/GenBank/DDBJ databases">
        <title>Nitratireductor sp. nov. isolated from mangrove soil.</title>
        <authorList>
            <person name="Ye Y."/>
        </authorList>
    </citation>
    <scope>NUCLEOTIDE SEQUENCE</scope>
    <source>
        <strain evidence="1">SY7</strain>
    </source>
</reference>
<organism evidence="1 2">
    <name type="scientific">Nitratireductor mangrovi</name>
    <dbReference type="NCBI Taxonomy" id="2599600"/>
    <lineage>
        <taxon>Bacteria</taxon>
        <taxon>Pseudomonadati</taxon>
        <taxon>Pseudomonadota</taxon>
        <taxon>Alphaproteobacteria</taxon>
        <taxon>Hyphomicrobiales</taxon>
        <taxon>Phyllobacteriaceae</taxon>
        <taxon>Nitratireductor</taxon>
    </lineage>
</organism>
<dbReference type="EMBL" id="CP042301">
    <property type="protein sequence ID" value="QDZ01110.1"/>
    <property type="molecule type" value="Genomic_DNA"/>
</dbReference>
<accession>A0A5B8L0D3</accession>
<name>A0A5B8L0D3_9HYPH</name>
<protein>
    <submittedName>
        <fullName evidence="1">Uncharacterized protein</fullName>
    </submittedName>
</protein>